<dbReference type="FunFam" id="3.30.160.60:FF:000386">
    <property type="entry name" value="Tripartite motif-containing 5 (Predicted)"/>
    <property type="match status" value="1"/>
</dbReference>
<keyword evidence="6" id="KW-0175">Coiled coil</keyword>
<evidence type="ECO:0000256" key="3">
    <source>
        <dbReference type="ARBA" id="ARBA00022723"/>
    </source>
</evidence>
<dbReference type="Pfam" id="PF13445">
    <property type="entry name" value="zf-RING_UBOX"/>
    <property type="match status" value="1"/>
</dbReference>
<accession>A0A8C2QUZ3</accession>
<dbReference type="SMART" id="SM00184">
    <property type="entry name" value="RING"/>
    <property type="match status" value="1"/>
</dbReference>
<evidence type="ECO:0000256" key="5">
    <source>
        <dbReference type="ARBA" id="ARBA00022833"/>
    </source>
</evidence>
<feature type="domain" description="B box-type" evidence="9">
    <location>
        <begin position="95"/>
        <end position="137"/>
    </location>
</feature>
<dbReference type="SMART" id="SM00336">
    <property type="entry name" value="BBOX"/>
    <property type="match status" value="1"/>
</dbReference>
<dbReference type="AlphaFoldDB" id="A0A8C2QUZ3"/>
<evidence type="ECO:0000256" key="2">
    <source>
        <dbReference type="ARBA" id="ARBA00022490"/>
    </source>
</evidence>
<dbReference type="Gene3D" id="3.30.40.10">
    <property type="entry name" value="Zinc/RING finger domain, C3HC4 (zinc finger)"/>
    <property type="match status" value="1"/>
</dbReference>
<dbReference type="CDD" id="cd16591">
    <property type="entry name" value="RING-HC_TRIM5-like_C-IV"/>
    <property type="match status" value="1"/>
</dbReference>
<proteinExistence type="predicted"/>
<evidence type="ECO:0000259" key="9">
    <source>
        <dbReference type="PROSITE" id="PS50119"/>
    </source>
</evidence>
<dbReference type="PROSITE" id="PS50119">
    <property type="entry name" value="ZF_BBOX"/>
    <property type="match status" value="1"/>
</dbReference>
<dbReference type="PANTHER" id="PTHR24103">
    <property type="entry name" value="E3 UBIQUITIN-PROTEIN LIGASE TRIM"/>
    <property type="match status" value="1"/>
</dbReference>
<dbReference type="FunFam" id="3.30.40.10:FF:000144">
    <property type="entry name" value="Tripartite motif-containing 5 (Predicted)"/>
    <property type="match status" value="1"/>
</dbReference>
<feature type="domain" description="RING-type" evidence="8">
    <location>
        <begin position="15"/>
        <end position="63"/>
    </location>
</feature>
<dbReference type="InterPro" id="IPR001841">
    <property type="entry name" value="Znf_RING"/>
</dbReference>
<dbReference type="SUPFAM" id="SSF49899">
    <property type="entry name" value="Concanavalin A-like lectins/glucanases"/>
    <property type="match status" value="1"/>
</dbReference>
<reference evidence="10" key="1">
    <citation type="submission" date="2019-03" db="EMBL/GenBank/DDBJ databases">
        <title>Genome sequencing and reference-guided assembly of Black Bengal Goat (Capra hircus).</title>
        <authorList>
            <person name="Siddiki A.Z."/>
            <person name="Baten A."/>
            <person name="Billah M."/>
            <person name="Alam M.A.U."/>
            <person name="Shawrob K.S.M."/>
            <person name="Saha S."/>
            <person name="Chowdhury M."/>
            <person name="Rahman A.H."/>
            <person name="Stear M."/>
            <person name="Miah G."/>
            <person name="Das G.B."/>
            <person name="Hossain M.M."/>
            <person name="Kumkum M."/>
            <person name="Islam M.S."/>
            <person name="Mollah A.M."/>
            <person name="Ahsan A."/>
            <person name="Tusar F."/>
            <person name="Khan M.K.I."/>
        </authorList>
    </citation>
    <scope>NUCLEOTIDE SEQUENCE [LARGE SCALE GENOMIC DNA]</scope>
</reference>
<evidence type="ECO:0000256" key="4">
    <source>
        <dbReference type="ARBA" id="ARBA00022771"/>
    </source>
</evidence>
<comment type="subcellular location">
    <subcellularLocation>
        <location evidence="1">Cytoplasm</location>
    </subcellularLocation>
</comment>
<sequence length="398" mass="46521">MASGIVVSLQEEVMCPICLELLTEPLKPLSLDCGHSFCQACITANNMVSMNDPDEDRRCPVCRISYEPGNLRPNRHVANIVQRLREVKLSPEVEQERHLCLRHGEKLMLFCEEDREVICWLCERSQEHHGHHTFLMEEVAQDYQVREQNGGKTDHKDQIQCERENVKAVFQKLRKNLKYEEVKEMQKLKRKEEVGLRNLADSEHVLIQQSQLVRNLMSDVERRLKGSTMEMLQVTLGKKPQRLSETLTLKKPRTLPKGQRRTCSALDLTDIQQVYNGEECYLNLAISEDQKQLRYLYNLEPNVYKNDDFGDYGVLGSPVITSQNNHWEEDVSEKAAWILGVYGGKQHGYKMKFLFENKGNCQYVYWRYQPKYSYWIRGLKNMFSLNMMLLMSLLPQVP</sequence>
<protein>
    <recommendedName>
        <fullName evidence="11">Tripartite motif-containing protein 5</fullName>
    </recommendedName>
</protein>
<dbReference type="InterPro" id="IPR013320">
    <property type="entry name" value="ConA-like_dom_sf"/>
</dbReference>
<dbReference type="InterPro" id="IPR013083">
    <property type="entry name" value="Znf_RING/FYVE/PHD"/>
</dbReference>
<dbReference type="InterPro" id="IPR050143">
    <property type="entry name" value="TRIM/RBCC"/>
</dbReference>
<dbReference type="Pfam" id="PF00643">
    <property type="entry name" value="zf-B_box"/>
    <property type="match status" value="1"/>
</dbReference>
<dbReference type="Gene3D" id="3.30.160.60">
    <property type="entry name" value="Classic Zinc Finger"/>
    <property type="match status" value="1"/>
</dbReference>
<dbReference type="InterPro" id="IPR027370">
    <property type="entry name" value="Znf-RING_euk"/>
</dbReference>
<reference evidence="10" key="2">
    <citation type="submission" date="2025-08" db="UniProtKB">
        <authorList>
            <consortium name="Ensembl"/>
        </authorList>
    </citation>
    <scope>IDENTIFICATION</scope>
</reference>
<keyword evidence="4 7" id="KW-0863">Zinc-finger</keyword>
<keyword evidence="2" id="KW-0963">Cytoplasm</keyword>
<organism evidence="10">
    <name type="scientific">Capra hircus</name>
    <name type="common">Goat</name>
    <dbReference type="NCBI Taxonomy" id="9925"/>
    <lineage>
        <taxon>Eukaryota</taxon>
        <taxon>Metazoa</taxon>
        <taxon>Chordata</taxon>
        <taxon>Craniata</taxon>
        <taxon>Vertebrata</taxon>
        <taxon>Euteleostomi</taxon>
        <taxon>Mammalia</taxon>
        <taxon>Eutheria</taxon>
        <taxon>Laurasiatheria</taxon>
        <taxon>Artiodactyla</taxon>
        <taxon>Ruminantia</taxon>
        <taxon>Pecora</taxon>
        <taxon>Bovidae</taxon>
        <taxon>Caprinae</taxon>
        <taxon>Capra</taxon>
    </lineage>
</organism>
<dbReference type="SUPFAM" id="SSF57845">
    <property type="entry name" value="B-box zinc-binding domain"/>
    <property type="match status" value="1"/>
</dbReference>
<evidence type="ECO:0000313" key="10">
    <source>
        <dbReference type="Ensembl" id="ENSCHIP00010009856.1"/>
    </source>
</evidence>
<dbReference type="Ensembl" id="ENSCHIT00010013847.1">
    <property type="protein sequence ID" value="ENSCHIP00010009856.1"/>
    <property type="gene ID" value="ENSCHIG00010007201.1"/>
</dbReference>
<keyword evidence="3" id="KW-0479">Metal-binding</keyword>
<dbReference type="InterPro" id="IPR000315">
    <property type="entry name" value="Znf_B-box"/>
</dbReference>
<name>A0A8C2QUZ3_CAPHI</name>
<dbReference type="GO" id="GO:0008270">
    <property type="term" value="F:zinc ion binding"/>
    <property type="evidence" value="ECO:0007669"/>
    <property type="project" value="UniProtKB-KW"/>
</dbReference>
<dbReference type="InterPro" id="IPR043136">
    <property type="entry name" value="B30.2/SPRY_sf"/>
</dbReference>
<evidence type="ECO:0000256" key="1">
    <source>
        <dbReference type="ARBA" id="ARBA00004496"/>
    </source>
</evidence>
<dbReference type="PROSITE" id="PS50089">
    <property type="entry name" value="ZF_RING_2"/>
    <property type="match status" value="1"/>
</dbReference>
<dbReference type="SUPFAM" id="SSF57850">
    <property type="entry name" value="RING/U-box"/>
    <property type="match status" value="1"/>
</dbReference>
<evidence type="ECO:0008006" key="11">
    <source>
        <dbReference type="Google" id="ProtNLM"/>
    </source>
</evidence>
<dbReference type="InterPro" id="IPR017907">
    <property type="entry name" value="Znf_RING_CS"/>
</dbReference>
<dbReference type="GO" id="GO:0005737">
    <property type="term" value="C:cytoplasm"/>
    <property type="evidence" value="ECO:0007669"/>
    <property type="project" value="UniProtKB-SubCell"/>
</dbReference>
<evidence type="ECO:0000259" key="8">
    <source>
        <dbReference type="PROSITE" id="PS50089"/>
    </source>
</evidence>
<dbReference type="Gene3D" id="2.60.120.920">
    <property type="match status" value="1"/>
</dbReference>
<dbReference type="CDD" id="cd19761">
    <property type="entry name" value="Bbox2_TRIM5-like"/>
    <property type="match status" value="1"/>
</dbReference>
<dbReference type="PROSITE" id="PS00518">
    <property type="entry name" value="ZF_RING_1"/>
    <property type="match status" value="1"/>
</dbReference>
<keyword evidence="5" id="KW-0862">Zinc</keyword>
<evidence type="ECO:0000256" key="7">
    <source>
        <dbReference type="PROSITE-ProRule" id="PRU00024"/>
    </source>
</evidence>
<evidence type="ECO:0000256" key="6">
    <source>
        <dbReference type="ARBA" id="ARBA00023054"/>
    </source>
</evidence>